<dbReference type="Pfam" id="PF17109">
    <property type="entry name" value="Goodbye"/>
    <property type="match status" value="1"/>
</dbReference>
<feature type="domain" description="Fungal STAND N-terminal Goodbye" evidence="1">
    <location>
        <begin position="38"/>
        <end position="139"/>
    </location>
</feature>
<dbReference type="EMBL" id="JADCTT010000001">
    <property type="protein sequence ID" value="KAF9760546.1"/>
    <property type="molecule type" value="Genomic_DNA"/>
</dbReference>
<protein>
    <recommendedName>
        <fullName evidence="1">Fungal STAND N-terminal Goodbye domain-containing protein</fullName>
    </recommendedName>
</protein>
<proteinExistence type="predicted"/>
<evidence type="ECO:0000313" key="2">
    <source>
        <dbReference type="EMBL" id="KAF9760546.1"/>
    </source>
</evidence>
<dbReference type="InterPro" id="IPR031350">
    <property type="entry name" value="Goodbye_dom"/>
</dbReference>
<organism evidence="2 3">
    <name type="scientific">Bionectria ochroleuca</name>
    <name type="common">Gliocladium roseum</name>
    <dbReference type="NCBI Taxonomy" id="29856"/>
    <lineage>
        <taxon>Eukaryota</taxon>
        <taxon>Fungi</taxon>
        <taxon>Dikarya</taxon>
        <taxon>Ascomycota</taxon>
        <taxon>Pezizomycotina</taxon>
        <taxon>Sordariomycetes</taxon>
        <taxon>Hypocreomycetidae</taxon>
        <taxon>Hypocreales</taxon>
        <taxon>Bionectriaceae</taxon>
        <taxon>Clonostachys</taxon>
    </lineage>
</organism>
<dbReference type="Proteomes" id="UP000616885">
    <property type="component" value="Unassembled WGS sequence"/>
</dbReference>
<name>A0A8H7NR27_BIOOC</name>
<sequence length="304" mass="33929">MKQSDSLSPDTGMETEISQAWKQVELRVIQMAGGDASKIQPGLDIDAVLAQLGQAQAKDKKSVEKYATIQTIFKRTLQCIETVGGIVTTHVSAVFAPANTCYNALTFVISAWKGYEGIFDSLASLLEKCTEFLDRLSYYTQASMDAKLTRVACRHLQLFVDICDRSLQLRQKRHKLAAFMKQLFLNDDGVQGLLGAMESLIDKERGLVAAQTWKSSNEAAENSRDGLVLTRKVHNTLLEDKTQMQREKEVSAWKQSIIKTLDCDRSILDSNIPRRGNWHGRNTGLKSPREVASGSWKIQDFVPG</sequence>
<evidence type="ECO:0000313" key="3">
    <source>
        <dbReference type="Proteomes" id="UP000616885"/>
    </source>
</evidence>
<comment type="caution">
    <text evidence="2">The sequence shown here is derived from an EMBL/GenBank/DDBJ whole genome shotgun (WGS) entry which is preliminary data.</text>
</comment>
<dbReference type="AlphaFoldDB" id="A0A8H7NR27"/>
<accession>A0A8H7NR27</accession>
<evidence type="ECO:0000259" key="1">
    <source>
        <dbReference type="Pfam" id="PF17109"/>
    </source>
</evidence>
<reference evidence="2" key="1">
    <citation type="submission" date="2020-10" db="EMBL/GenBank/DDBJ databases">
        <title>High-Quality Genome Resource of Clonostachys rosea strain S41 by Oxford Nanopore Long-Read Sequencing.</title>
        <authorList>
            <person name="Wang H."/>
        </authorList>
    </citation>
    <scope>NUCLEOTIDE SEQUENCE</scope>
    <source>
        <strain evidence="2">S41</strain>
    </source>
</reference>
<gene>
    <name evidence="2" type="ORF">IM811_002240</name>
</gene>